<feature type="compositionally biased region" description="Pro residues" evidence="1">
    <location>
        <begin position="1"/>
        <end position="10"/>
    </location>
</feature>
<feature type="region of interest" description="Disordered" evidence="1">
    <location>
        <begin position="1"/>
        <end position="76"/>
    </location>
</feature>
<name>A0A239P811_9ACTN</name>
<dbReference type="AlphaFoldDB" id="A0A239P811"/>
<evidence type="ECO:0000313" key="2">
    <source>
        <dbReference type="EMBL" id="SNT63200.1"/>
    </source>
</evidence>
<accession>A0A239P811</accession>
<dbReference type="Proteomes" id="UP000198318">
    <property type="component" value="Unassembled WGS sequence"/>
</dbReference>
<evidence type="ECO:0000313" key="3">
    <source>
        <dbReference type="Proteomes" id="UP000198318"/>
    </source>
</evidence>
<dbReference type="EMBL" id="FZOR01000095">
    <property type="protein sequence ID" value="SNT63200.1"/>
    <property type="molecule type" value="Genomic_DNA"/>
</dbReference>
<gene>
    <name evidence="2" type="ORF">SAMN05443665_10953</name>
</gene>
<sequence>MSNPAYPVPPTGEAIGALMQAPQHDMEQGSSPTPDVDDPAGITWDCPRLFGTPRTTAQAPTDSPLCQAGGPLLSGL</sequence>
<evidence type="ECO:0000256" key="1">
    <source>
        <dbReference type="SAM" id="MobiDB-lite"/>
    </source>
</evidence>
<proteinExistence type="predicted"/>
<organism evidence="2 3">
    <name type="scientific">Actinomadura meyerae</name>
    <dbReference type="NCBI Taxonomy" id="240840"/>
    <lineage>
        <taxon>Bacteria</taxon>
        <taxon>Bacillati</taxon>
        <taxon>Actinomycetota</taxon>
        <taxon>Actinomycetes</taxon>
        <taxon>Streptosporangiales</taxon>
        <taxon>Thermomonosporaceae</taxon>
        <taxon>Actinomadura</taxon>
    </lineage>
</organism>
<reference evidence="2 3" key="1">
    <citation type="submission" date="2017-06" db="EMBL/GenBank/DDBJ databases">
        <authorList>
            <person name="Kim H.J."/>
            <person name="Triplett B.A."/>
        </authorList>
    </citation>
    <scope>NUCLEOTIDE SEQUENCE [LARGE SCALE GENOMIC DNA]</scope>
    <source>
        <strain evidence="2 3">DSM 44715</strain>
    </source>
</reference>
<keyword evidence="3" id="KW-1185">Reference proteome</keyword>
<protein>
    <submittedName>
        <fullName evidence="2">Uncharacterized protein</fullName>
    </submittedName>
</protein>